<feature type="domain" description="Rhodopsin" evidence="8">
    <location>
        <begin position="34"/>
        <end position="272"/>
    </location>
</feature>
<feature type="compositionally biased region" description="Basic and acidic residues" evidence="6">
    <location>
        <begin position="347"/>
        <end position="361"/>
    </location>
</feature>
<dbReference type="InterPro" id="IPR052337">
    <property type="entry name" value="SAT4-like"/>
</dbReference>
<feature type="transmembrane region" description="Helical" evidence="7">
    <location>
        <begin position="50"/>
        <end position="70"/>
    </location>
</feature>
<keyword evidence="4 7" id="KW-0472">Membrane</keyword>
<evidence type="ECO:0000256" key="4">
    <source>
        <dbReference type="ARBA" id="ARBA00023136"/>
    </source>
</evidence>
<keyword evidence="3 7" id="KW-1133">Transmembrane helix</keyword>
<evidence type="ECO:0000313" key="10">
    <source>
        <dbReference type="Proteomes" id="UP000799778"/>
    </source>
</evidence>
<gene>
    <name evidence="9" type="ORF">BU24DRAFT_468705</name>
</gene>
<dbReference type="InterPro" id="IPR049326">
    <property type="entry name" value="Rhodopsin_dom_fungi"/>
</dbReference>
<evidence type="ECO:0000256" key="5">
    <source>
        <dbReference type="ARBA" id="ARBA00038359"/>
    </source>
</evidence>
<dbReference type="PANTHER" id="PTHR33048">
    <property type="entry name" value="PTH11-LIKE INTEGRAL MEMBRANE PROTEIN (AFU_ORTHOLOGUE AFUA_5G11245)"/>
    <property type="match status" value="1"/>
</dbReference>
<feature type="transmembrane region" description="Helical" evidence="7">
    <location>
        <begin position="133"/>
        <end position="155"/>
    </location>
</feature>
<evidence type="ECO:0000256" key="1">
    <source>
        <dbReference type="ARBA" id="ARBA00004141"/>
    </source>
</evidence>
<organism evidence="9 10">
    <name type="scientific">Aaosphaeria arxii CBS 175.79</name>
    <dbReference type="NCBI Taxonomy" id="1450172"/>
    <lineage>
        <taxon>Eukaryota</taxon>
        <taxon>Fungi</taxon>
        <taxon>Dikarya</taxon>
        <taxon>Ascomycota</taxon>
        <taxon>Pezizomycotina</taxon>
        <taxon>Dothideomycetes</taxon>
        <taxon>Pleosporomycetidae</taxon>
        <taxon>Pleosporales</taxon>
        <taxon>Pleosporales incertae sedis</taxon>
        <taxon>Aaosphaeria</taxon>
    </lineage>
</organism>
<dbReference type="Proteomes" id="UP000799778">
    <property type="component" value="Unassembled WGS sequence"/>
</dbReference>
<keyword evidence="10" id="KW-1185">Reference proteome</keyword>
<comment type="similarity">
    <text evidence="5">Belongs to the SAT4 family.</text>
</comment>
<evidence type="ECO:0000256" key="3">
    <source>
        <dbReference type="ARBA" id="ARBA00022989"/>
    </source>
</evidence>
<keyword evidence="2 7" id="KW-0812">Transmembrane</keyword>
<evidence type="ECO:0000256" key="6">
    <source>
        <dbReference type="SAM" id="MobiDB-lite"/>
    </source>
</evidence>
<dbReference type="GeneID" id="54289944"/>
<feature type="transmembrane region" description="Helical" evidence="7">
    <location>
        <begin position="249"/>
        <end position="271"/>
    </location>
</feature>
<dbReference type="AlphaFoldDB" id="A0A6A5X6E1"/>
<comment type="subcellular location">
    <subcellularLocation>
        <location evidence="1">Membrane</location>
        <topology evidence="1">Multi-pass membrane protein</topology>
    </subcellularLocation>
</comment>
<evidence type="ECO:0000313" key="9">
    <source>
        <dbReference type="EMBL" id="KAF2008585.1"/>
    </source>
</evidence>
<dbReference type="RefSeq" id="XP_033376924.1">
    <property type="nucleotide sequence ID" value="XM_033532547.1"/>
</dbReference>
<feature type="transmembrane region" description="Helical" evidence="7">
    <location>
        <begin position="20"/>
        <end position="38"/>
    </location>
</feature>
<dbReference type="EMBL" id="ML978082">
    <property type="protein sequence ID" value="KAF2008585.1"/>
    <property type="molecule type" value="Genomic_DNA"/>
</dbReference>
<evidence type="ECO:0000256" key="2">
    <source>
        <dbReference type="ARBA" id="ARBA00022692"/>
    </source>
</evidence>
<sequence length="370" mass="41284">MSALPGTAEEQRNQDACTGVSTAFTVVSVTIVALRVYTRAGIIGTFGKDDFMMLGALLFTLAYLVDIFVLRQNGMGFSGKRLNLDQMTGLIKTTLSLQIFYYLVVYFIKISILCCYLRIAVDKRLEKSCKYTIYLLTVFVVICIIVCVTQCLPLHKMWDLTGQVPGTCINTTAFFYSTSTFNILTDIWIIYLPINTLLKIQRPRREKLALIFVFSLGVFSCIASIVRLHSIRIYTESPDPFYDSVPVNIWSMIEINIGIWCASIPALKALFIRSQREKSRAATGYHYHSRDKSNSKGATAKIGAGASDSDRSQGTVIGHGDRDSVLLDMKPIASVAIGPRPANLETQAERDRERTGSEDRIYFPGADNRV</sequence>
<protein>
    <recommendedName>
        <fullName evidence="8">Rhodopsin domain-containing protein</fullName>
    </recommendedName>
</protein>
<reference evidence="9" key="1">
    <citation type="journal article" date="2020" name="Stud. Mycol.">
        <title>101 Dothideomycetes genomes: a test case for predicting lifestyles and emergence of pathogens.</title>
        <authorList>
            <person name="Haridas S."/>
            <person name="Albert R."/>
            <person name="Binder M."/>
            <person name="Bloem J."/>
            <person name="Labutti K."/>
            <person name="Salamov A."/>
            <person name="Andreopoulos B."/>
            <person name="Baker S."/>
            <person name="Barry K."/>
            <person name="Bills G."/>
            <person name="Bluhm B."/>
            <person name="Cannon C."/>
            <person name="Castanera R."/>
            <person name="Culley D."/>
            <person name="Daum C."/>
            <person name="Ezra D."/>
            <person name="Gonzalez J."/>
            <person name="Henrissat B."/>
            <person name="Kuo A."/>
            <person name="Liang C."/>
            <person name="Lipzen A."/>
            <person name="Lutzoni F."/>
            <person name="Magnuson J."/>
            <person name="Mondo S."/>
            <person name="Nolan M."/>
            <person name="Ohm R."/>
            <person name="Pangilinan J."/>
            <person name="Park H.-J."/>
            <person name="Ramirez L."/>
            <person name="Alfaro M."/>
            <person name="Sun H."/>
            <person name="Tritt A."/>
            <person name="Yoshinaga Y."/>
            <person name="Zwiers L.-H."/>
            <person name="Turgeon B."/>
            <person name="Goodwin S."/>
            <person name="Spatafora J."/>
            <person name="Crous P."/>
            <person name="Grigoriev I."/>
        </authorList>
    </citation>
    <scope>NUCLEOTIDE SEQUENCE</scope>
    <source>
        <strain evidence="9">CBS 175.79</strain>
    </source>
</reference>
<dbReference type="OrthoDB" id="5329176at2759"/>
<proteinExistence type="inferred from homology"/>
<evidence type="ECO:0000259" key="8">
    <source>
        <dbReference type="Pfam" id="PF20684"/>
    </source>
</evidence>
<name>A0A6A5X6E1_9PLEO</name>
<dbReference type="GO" id="GO:0016020">
    <property type="term" value="C:membrane"/>
    <property type="evidence" value="ECO:0007669"/>
    <property type="project" value="UniProtKB-SubCell"/>
</dbReference>
<feature type="region of interest" description="Disordered" evidence="6">
    <location>
        <begin position="338"/>
        <end position="370"/>
    </location>
</feature>
<feature type="transmembrane region" description="Helical" evidence="7">
    <location>
        <begin position="208"/>
        <end position="229"/>
    </location>
</feature>
<evidence type="ECO:0000256" key="7">
    <source>
        <dbReference type="SAM" id="Phobius"/>
    </source>
</evidence>
<feature type="transmembrane region" description="Helical" evidence="7">
    <location>
        <begin position="175"/>
        <end position="196"/>
    </location>
</feature>
<dbReference type="PANTHER" id="PTHR33048:SF123">
    <property type="entry name" value="INTEGRAL MEMBRANE PROTEIN"/>
    <property type="match status" value="1"/>
</dbReference>
<dbReference type="Pfam" id="PF20684">
    <property type="entry name" value="Fung_rhodopsin"/>
    <property type="match status" value="1"/>
</dbReference>
<accession>A0A6A5X6E1</accession>
<feature type="region of interest" description="Disordered" evidence="6">
    <location>
        <begin position="283"/>
        <end position="321"/>
    </location>
</feature>
<feature type="transmembrane region" description="Helical" evidence="7">
    <location>
        <begin position="99"/>
        <end position="121"/>
    </location>
</feature>